<dbReference type="EMBL" id="FR695877">
    <property type="protein sequence ID" value="CBX31235.1"/>
    <property type="molecule type" value="Genomic_DNA"/>
</dbReference>
<feature type="domain" description="Card1 CARF" evidence="2">
    <location>
        <begin position="5"/>
        <end position="147"/>
    </location>
</feature>
<accession>E1YMA2</accession>
<dbReference type="Gene3D" id="3.40.1350.10">
    <property type="match status" value="1"/>
</dbReference>
<evidence type="ECO:0000259" key="1">
    <source>
        <dbReference type="Pfam" id="PF09002"/>
    </source>
</evidence>
<gene>
    <name evidence="3" type="ORF">N47_E47470</name>
</gene>
<evidence type="ECO:0008006" key="4">
    <source>
        <dbReference type="Google" id="ProtNLM"/>
    </source>
</evidence>
<evidence type="ECO:0000313" key="3">
    <source>
        <dbReference type="EMBL" id="CBX31235.1"/>
    </source>
</evidence>
<dbReference type="AlphaFoldDB" id="E1YMA2"/>
<proteinExistence type="predicted"/>
<dbReference type="InterPro" id="IPR056339">
    <property type="entry name" value="CARF_Card1"/>
</dbReference>
<dbReference type="Gene3D" id="3.40.50.10770">
    <property type="entry name" value="Hypothetical protein VC1899 like domain (Restriction endonuclease-like)"/>
    <property type="match status" value="1"/>
</dbReference>
<organism evidence="3">
    <name type="scientific">uncultured Desulfobacterium sp</name>
    <dbReference type="NCBI Taxonomy" id="201089"/>
    <lineage>
        <taxon>Bacteria</taxon>
        <taxon>Pseudomonadati</taxon>
        <taxon>Thermodesulfobacteriota</taxon>
        <taxon>Desulfobacteria</taxon>
        <taxon>Desulfobacterales</taxon>
        <taxon>Desulfobacteriaceae</taxon>
        <taxon>Desulfobacterium</taxon>
        <taxon>environmental samples</taxon>
    </lineage>
</organism>
<reference evidence="3" key="1">
    <citation type="journal article" date="2011" name="Environ. Microbiol.">
        <title>Genomic insights into the metabolic potential of the polycyclic aromatic hydrocarbon degrading sulfate-reducing Deltaproteobacterium N47.</title>
        <authorList>
            <person name="Bergmann F."/>
            <person name="Selesi D."/>
            <person name="Weinmaier T."/>
            <person name="Tischler P."/>
            <person name="Rattei T."/>
            <person name="Meckenstock R.U."/>
        </authorList>
    </citation>
    <scope>NUCLEOTIDE SEQUENCE</scope>
</reference>
<dbReference type="InterPro" id="IPR011856">
    <property type="entry name" value="tRNA_endonuc-like_dom_sf"/>
</dbReference>
<dbReference type="Pfam" id="PF09002">
    <property type="entry name" value="Card1_endonuc"/>
    <property type="match status" value="1"/>
</dbReference>
<evidence type="ECO:0000259" key="2">
    <source>
        <dbReference type="Pfam" id="PF23400"/>
    </source>
</evidence>
<dbReference type="GO" id="GO:0003676">
    <property type="term" value="F:nucleic acid binding"/>
    <property type="evidence" value="ECO:0007669"/>
    <property type="project" value="InterPro"/>
</dbReference>
<feature type="domain" description="Card1 endonuclease" evidence="1">
    <location>
        <begin position="248"/>
        <end position="354"/>
    </location>
</feature>
<protein>
    <recommendedName>
        <fullName evidence="4">DUF1887 domain-containing protein</fullName>
    </recommendedName>
</protein>
<dbReference type="SUPFAM" id="SSF52980">
    <property type="entry name" value="Restriction endonuclease-like"/>
    <property type="match status" value="1"/>
</dbReference>
<dbReference type="InterPro" id="IPR011335">
    <property type="entry name" value="Restrct_endonuc-II-like"/>
</dbReference>
<dbReference type="InterPro" id="IPR015093">
    <property type="entry name" value="Card1_endonucl_dom"/>
</dbReference>
<name>E1YMA2_9BACT</name>
<dbReference type="Pfam" id="PF23400">
    <property type="entry name" value="CARF_Card1"/>
    <property type="match status" value="1"/>
</dbReference>
<sequence length="401" mass="46222">MKTCLVSLVSDQTIPNILVATELKPDYLLLISTASMEKKQKSRAILDTLLSLGMDYNKNSKILNIVEDSISDFYEKVVGWHTTNKQSYDFTVNLTCGTKIMALSAYEFFKAYDAKIVYMPIPRNFYFPIHHPNSKVPIKHRLSVEAYLSSYGVAVSNQDKLAKIKNDATQRYQTTMFLYDQYKELFPLLQTIGKKLRQLKEKDFKNGYEFSLNYSFRNQSEEKLMTDLGYSYQNSVISKKIYKTDWNYLRGGWLEERVFKAIESVLPLNSDILMNVCCKARGTENEYDVLFTLDNVLYVVECKSLDAPEGRNPEIKGNINEFLYRLGALRQDFGITPKGILATTSSDILTQKKELKPHIIKRGNQFNTTIAPLLIIKDLEDYFEKLLFDNLKRSSQNGNID</sequence>